<organism evidence="1 2">
    <name type="scientific">Candidatus Electrothrix aarhusensis</name>
    <dbReference type="NCBI Taxonomy" id="1859131"/>
    <lineage>
        <taxon>Bacteria</taxon>
        <taxon>Pseudomonadati</taxon>
        <taxon>Thermodesulfobacteriota</taxon>
        <taxon>Desulfobulbia</taxon>
        <taxon>Desulfobulbales</taxon>
        <taxon>Desulfobulbaceae</taxon>
        <taxon>Candidatus Electrothrix</taxon>
    </lineage>
</organism>
<name>A0A3S3RTK7_9BACT</name>
<evidence type="ECO:0000313" key="1">
    <source>
        <dbReference type="EMBL" id="RWX47687.1"/>
    </source>
</evidence>
<evidence type="ECO:0000313" key="2">
    <source>
        <dbReference type="Proteomes" id="UP000287853"/>
    </source>
</evidence>
<dbReference type="PANTHER" id="PTHR35866">
    <property type="entry name" value="PUTATIVE-RELATED"/>
    <property type="match status" value="1"/>
</dbReference>
<protein>
    <recommendedName>
        <fullName evidence="3">Zinc-or iron-chelating domain-containing protein</fullName>
    </recommendedName>
</protein>
<dbReference type="InterPro" id="IPR005358">
    <property type="entry name" value="Puta_zinc/iron-chelating_dom"/>
</dbReference>
<dbReference type="EMBL" id="MTKO01000029">
    <property type="protein sequence ID" value="RWX47687.1"/>
    <property type="molecule type" value="Genomic_DNA"/>
</dbReference>
<evidence type="ECO:0008006" key="3">
    <source>
        <dbReference type="Google" id="ProtNLM"/>
    </source>
</evidence>
<dbReference type="Pfam" id="PF03692">
    <property type="entry name" value="CxxCxxCC"/>
    <property type="match status" value="1"/>
</dbReference>
<gene>
    <name evidence="1" type="ORF">H206_06121</name>
</gene>
<reference evidence="1 2" key="1">
    <citation type="submission" date="2017-01" db="EMBL/GenBank/DDBJ databases">
        <title>The cable genome- insights into the physiology and evolution of filamentous bacteria capable of sulfide oxidation via long distance electron transfer.</title>
        <authorList>
            <person name="Schreiber L."/>
            <person name="Bjerg J.T."/>
            <person name="Boggild A."/>
            <person name="Van De Vossenberg J."/>
            <person name="Meysman F."/>
            <person name="Nielsen L.P."/>
            <person name="Schramm A."/>
            <person name="Kjeldsen K.U."/>
        </authorList>
    </citation>
    <scope>NUCLEOTIDE SEQUENCE [LARGE SCALE GENOMIC DNA]</scope>
    <source>
        <strain evidence="1">MCF</strain>
    </source>
</reference>
<dbReference type="AlphaFoldDB" id="A0A3S3RTK7"/>
<accession>A0A3S3RTK7</accession>
<dbReference type="Proteomes" id="UP000287853">
    <property type="component" value="Unassembled WGS sequence"/>
</dbReference>
<keyword evidence="2" id="KW-1185">Reference proteome</keyword>
<sequence>MTRKNLHYHNDFPYFFKSDACTKCRGKCCRGRQGYVWLSMKELLGMAEARGMSPDAFARQYVRQIDGQLSLKELSINNEHLCCFFDPVDHCCTIYNHRPEQCRTFPFWEEFKEDTDNLLMTCPGTSLAP</sequence>
<comment type="caution">
    <text evidence="1">The sequence shown here is derived from an EMBL/GenBank/DDBJ whole genome shotgun (WGS) entry which is preliminary data.</text>
</comment>
<proteinExistence type="predicted"/>
<dbReference type="PANTHER" id="PTHR35866:SF1">
    <property type="entry name" value="YKGJ FAMILY CYSTEINE CLUSTER PROTEIN"/>
    <property type="match status" value="1"/>
</dbReference>